<keyword evidence="6 9" id="KW-0378">Hydrolase</keyword>
<organism evidence="10 11">
    <name type="scientific">Candidatus Magnetoglobus multicellularis str. Araruama</name>
    <dbReference type="NCBI Taxonomy" id="890399"/>
    <lineage>
        <taxon>Bacteria</taxon>
        <taxon>Pseudomonadati</taxon>
        <taxon>Thermodesulfobacteriota</taxon>
        <taxon>Desulfobacteria</taxon>
        <taxon>Desulfobacterales</taxon>
        <taxon>Desulfobacteraceae</taxon>
        <taxon>Candidatus Magnetoglobus</taxon>
    </lineage>
</organism>
<dbReference type="GO" id="GO:0016787">
    <property type="term" value="F:hydrolase activity"/>
    <property type="evidence" value="ECO:0007669"/>
    <property type="project" value="UniProtKB-KW"/>
</dbReference>
<keyword evidence="4 9" id="KW-0479">Metal-binding</keyword>
<evidence type="ECO:0000256" key="4">
    <source>
        <dbReference type="ARBA" id="ARBA00022723"/>
    </source>
</evidence>
<dbReference type="CDD" id="cd09725">
    <property type="entry name" value="Cas2_I_II_III"/>
    <property type="match status" value="1"/>
</dbReference>
<dbReference type="EMBL" id="ATBP01001209">
    <property type="protein sequence ID" value="ETR67794.1"/>
    <property type="molecule type" value="Genomic_DNA"/>
</dbReference>
<evidence type="ECO:0000313" key="11">
    <source>
        <dbReference type="Proteomes" id="UP000189670"/>
    </source>
</evidence>
<accession>A0A1V1NZ10</accession>
<evidence type="ECO:0000256" key="9">
    <source>
        <dbReference type="HAMAP-Rule" id="MF_01471"/>
    </source>
</evidence>
<comment type="cofactor">
    <cofactor evidence="1 9">
        <name>Mg(2+)</name>
        <dbReference type="ChEBI" id="CHEBI:18420"/>
    </cofactor>
</comment>
<dbReference type="PANTHER" id="PTHR34405:SF3">
    <property type="entry name" value="CRISPR-ASSOCIATED ENDORIBONUCLEASE CAS2 3"/>
    <property type="match status" value="1"/>
</dbReference>
<proteinExistence type="inferred from homology"/>
<dbReference type="EC" id="3.1.-.-" evidence="9"/>
<sequence length="103" mass="12128">MAKMSVKKVTRKFRPVVFAYDIQNNKTRNKVFKILKEWRLDGQKSVHECRLPKKSAEELFIQISSAIDQSTDSLIMTWVDPYRKVLARGKGKTESMFQKSYRI</sequence>
<keyword evidence="8 9" id="KW-0051">Antiviral defense</keyword>
<dbReference type="AlphaFoldDB" id="A0A1V1NZ10"/>
<dbReference type="GO" id="GO:0043571">
    <property type="term" value="P:maintenance of CRISPR repeat elements"/>
    <property type="evidence" value="ECO:0007669"/>
    <property type="project" value="UniProtKB-UniRule"/>
</dbReference>
<dbReference type="GO" id="GO:0004521">
    <property type="term" value="F:RNA endonuclease activity"/>
    <property type="evidence" value="ECO:0007669"/>
    <property type="project" value="InterPro"/>
</dbReference>
<dbReference type="SUPFAM" id="SSF143430">
    <property type="entry name" value="TTP0101/SSO1404-like"/>
    <property type="match status" value="1"/>
</dbReference>
<dbReference type="Pfam" id="PF09827">
    <property type="entry name" value="CRISPR_Cas2"/>
    <property type="match status" value="1"/>
</dbReference>
<comment type="function">
    <text evidence="9">CRISPR (clustered regularly interspaced short palindromic repeat), is an adaptive immune system that provides protection against mobile genetic elements (viruses, transposable elements and conjugative plasmids). CRISPR clusters contain sequences complementary to antecedent mobile elements and target invading nucleic acids. CRISPR clusters are transcribed and processed into CRISPR RNA (crRNA). Functions as a ssRNA-specific endoribonuclease. Involved in the integration of spacer DNA into the CRISPR cassette.</text>
</comment>
<reference evidence="11" key="1">
    <citation type="submission" date="2012-11" db="EMBL/GenBank/DDBJ databases">
        <authorList>
            <person name="Lucero-Rivera Y.E."/>
            <person name="Tovar-Ramirez D."/>
        </authorList>
    </citation>
    <scope>NUCLEOTIDE SEQUENCE [LARGE SCALE GENOMIC DNA]</scope>
    <source>
        <strain evidence="11">Araruama</strain>
    </source>
</reference>
<keyword evidence="3 9" id="KW-0540">Nuclease</keyword>
<dbReference type="GO" id="GO:0051607">
    <property type="term" value="P:defense response to virus"/>
    <property type="evidence" value="ECO:0007669"/>
    <property type="project" value="UniProtKB-UniRule"/>
</dbReference>
<comment type="caution">
    <text evidence="10">The sequence shown here is derived from an EMBL/GenBank/DDBJ whole genome shotgun (WGS) entry which is preliminary data.</text>
</comment>
<dbReference type="GO" id="GO:0046872">
    <property type="term" value="F:metal ion binding"/>
    <property type="evidence" value="ECO:0007669"/>
    <property type="project" value="UniProtKB-UniRule"/>
</dbReference>
<dbReference type="Proteomes" id="UP000189670">
    <property type="component" value="Unassembled WGS sequence"/>
</dbReference>
<dbReference type="Gene3D" id="3.30.70.240">
    <property type="match status" value="1"/>
</dbReference>
<keyword evidence="5 9" id="KW-0255">Endonuclease</keyword>
<dbReference type="InterPro" id="IPR019199">
    <property type="entry name" value="Virulence_VapD/CRISPR_Cas2"/>
</dbReference>
<gene>
    <name evidence="9" type="primary">cas2</name>
    <name evidence="10" type="ORF">OMM_11201</name>
</gene>
<evidence type="ECO:0000256" key="7">
    <source>
        <dbReference type="ARBA" id="ARBA00022842"/>
    </source>
</evidence>
<dbReference type="PANTHER" id="PTHR34405">
    <property type="entry name" value="CRISPR-ASSOCIATED ENDORIBONUCLEASE CAS2"/>
    <property type="match status" value="1"/>
</dbReference>
<evidence type="ECO:0000256" key="6">
    <source>
        <dbReference type="ARBA" id="ARBA00022801"/>
    </source>
</evidence>
<evidence type="ECO:0000256" key="1">
    <source>
        <dbReference type="ARBA" id="ARBA00001946"/>
    </source>
</evidence>
<evidence type="ECO:0000256" key="3">
    <source>
        <dbReference type="ARBA" id="ARBA00022722"/>
    </source>
</evidence>
<comment type="similarity">
    <text evidence="2 9">Belongs to the CRISPR-associated endoribonuclease Cas2 protein family.</text>
</comment>
<evidence type="ECO:0000256" key="8">
    <source>
        <dbReference type="ARBA" id="ARBA00023118"/>
    </source>
</evidence>
<evidence type="ECO:0000256" key="5">
    <source>
        <dbReference type="ARBA" id="ARBA00022759"/>
    </source>
</evidence>
<feature type="binding site" evidence="9">
    <location>
        <position position="21"/>
    </location>
    <ligand>
        <name>Mg(2+)</name>
        <dbReference type="ChEBI" id="CHEBI:18420"/>
        <note>catalytic</note>
    </ligand>
</feature>
<comment type="subunit">
    <text evidence="9">Homodimer, forms a heterotetramer with a Cas1 homodimer.</text>
</comment>
<dbReference type="NCBIfam" id="TIGR01573">
    <property type="entry name" value="cas2"/>
    <property type="match status" value="1"/>
</dbReference>
<keyword evidence="7 9" id="KW-0460">Magnesium</keyword>
<dbReference type="HAMAP" id="MF_01471">
    <property type="entry name" value="Cas2"/>
    <property type="match status" value="1"/>
</dbReference>
<evidence type="ECO:0000256" key="2">
    <source>
        <dbReference type="ARBA" id="ARBA00009959"/>
    </source>
</evidence>
<evidence type="ECO:0000313" key="10">
    <source>
        <dbReference type="EMBL" id="ETR67794.1"/>
    </source>
</evidence>
<name>A0A1V1NZ10_9BACT</name>
<dbReference type="InterPro" id="IPR021127">
    <property type="entry name" value="CRISPR_associated_Cas2"/>
</dbReference>
<protein>
    <recommendedName>
        <fullName evidence="9">CRISPR-associated endoribonuclease Cas2</fullName>
        <ecNumber evidence="9">3.1.-.-</ecNumber>
    </recommendedName>
</protein>